<reference evidence="1" key="2">
    <citation type="journal article" date="2020" name="Nat. Commun.">
        <title>Large-scale genome sequencing of mycorrhizal fungi provides insights into the early evolution of symbiotic traits.</title>
        <authorList>
            <person name="Miyauchi S."/>
            <person name="Kiss E."/>
            <person name="Kuo A."/>
            <person name="Drula E."/>
            <person name="Kohler A."/>
            <person name="Sanchez-Garcia M."/>
            <person name="Morin E."/>
            <person name="Andreopoulos B."/>
            <person name="Barry K.W."/>
            <person name="Bonito G."/>
            <person name="Buee M."/>
            <person name="Carver A."/>
            <person name="Chen C."/>
            <person name="Cichocki N."/>
            <person name="Clum A."/>
            <person name="Culley D."/>
            <person name="Crous P.W."/>
            <person name="Fauchery L."/>
            <person name="Girlanda M."/>
            <person name="Hayes R.D."/>
            <person name="Keri Z."/>
            <person name="LaButti K."/>
            <person name="Lipzen A."/>
            <person name="Lombard V."/>
            <person name="Magnuson J."/>
            <person name="Maillard F."/>
            <person name="Murat C."/>
            <person name="Nolan M."/>
            <person name="Ohm R.A."/>
            <person name="Pangilinan J."/>
            <person name="Pereira M.F."/>
            <person name="Perotto S."/>
            <person name="Peter M."/>
            <person name="Pfister S."/>
            <person name="Riley R."/>
            <person name="Sitrit Y."/>
            <person name="Stielow J.B."/>
            <person name="Szollosi G."/>
            <person name="Zifcakova L."/>
            <person name="Stursova M."/>
            <person name="Spatafora J.W."/>
            <person name="Tedersoo L."/>
            <person name="Vaario L.M."/>
            <person name="Yamada A."/>
            <person name="Yan M."/>
            <person name="Wang P."/>
            <person name="Xu J."/>
            <person name="Bruns T."/>
            <person name="Baldrian P."/>
            <person name="Vilgalys R."/>
            <person name="Dunand C."/>
            <person name="Henrissat B."/>
            <person name="Grigoriev I.V."/>
            <person name="Hibbett D."/>
            <person name="Nagy L.G."/>
            <person name="Martin F.M."/>
        </authorList>
    </citation>
    <scope>NUCLEOTIDE SEQUENCE</scope>
    <source>
        <strain evidence="1">P2</strain>
    </source>
</reference>
<name>A0ACB6Z525_THEGA</name>
<reference evidence="1" key="1">
    <citation type="submission" date="2019-10" db="EMBL/GenBank/DDBJ databases">
        <authorList>
            <consortium name="DOE Joint Genome Institute"/>
            <person name="Kuo A."/>
            <person name="Miyauchi S."/>
            <person name="Kiss E."/>
            <person name="Drula E."/>
            <person name="Kohler A."/>
            <person name="Sanchez-Garcia M."/>
            <person name="Andreopoulos B."/>
            <person name="Barry K.W."/>
            <person name="Bonito G."/>
            <person name="Buee M."/>
            <person name="Carver A."/>
            <person name="Chen C."/>
            <person name="Cichocki N."/>
            <person name="Clum A."/>
            <person name="Culley D."/>
            <person name="Crous P.W."/>
            <person name="Fauchery L."/>
            <person name="Girlanda M."/>
            <person name="Hayes R."/>
            <person name="Keri Z."/>
            <person name="Labutti K."/>
            <person name="Lipzen A."/>
            <person name="Lombard V."/>
            <person name="Magnuson J."/>
            <person name="Maillard F."/>
            <person name="Morin E."/>
            <person name="Murat C."/>
            <person name="Nolan M."/>
            <person name="Ohm R."/>
            <person name="Pangilinan J."/>
            <person name="Pereira M."/>
            <person name="Perotto S."/>
            <person name="Peter M."/>
            <person name="Riley R."/>
            <person name="Sitrit Y."/>
            <person name="Stielow B."/>
            <person name="Szollosi G."/>
            <person name="Zifcakova L."/>
            <person name="Stursova M."/>
            <person name="Spatafora J.W."/>
            <person name="Tedersoo L."/>
            <person name="Vaario L.-M."/>
            <person name="Yamada A."/>
            <person name="Yan M."/>
            <person name="Wang P."/>
            <person name="Xu J."/>
            <person name="Bruns T."/>
            <person name="Baldrian P."/>
            <person name="Vilgalys R."/>
            <person name="Henrissat B."/>
            <person name="Grigoriev I.V."/>
            <person name="Hibbett D."/>
            <person name="Nagy L.G."/>
            <person name="Martin F.M."/>
        </authorList>
    </citation>
    <scope>NUCLEOTIDE SEQUENCE</scope>
    <source>
        <strain evidence="1">P2</strain>
    </source>
</reference>
<gene>
    <name evidence="1" type="ORF">BDM02DRAFT_889180</name>
</gene>
<comment type="caution">
    <text evidence="1">The sequence shown here is derived from an EMBL/GenBank/DDBJ whole genome shotgun (WGS) entry which is preliminary data.</text>
</comment>
<protein>
    <submittedName>
        <fullName evidence="1">Kinase-like protein</fullName>
    </submittedName>
</protein>
<sequence>MYSTETHPFGLIYEYMDGLDLGQYLRNEPNVGRLELLADIVRHLNRLHDLGIVHGDVRTANILVHKDGSVRMAGLGNAYILPQSPAWTGESGTSTDRLSRSRAPELVGPGMSQGMSDSTLPTKASDMYSFGVMAFEILTGRPPFHGMN</sequence>
<evidence type="ECO:0000313" key="1">
    <source>
        <dbReference type="EMBL" id="KAF9644639.1"/>
    </source>
</evidence>
<dbReference type="EMBL" id="MU118127">
    <property type="protein sequence ID" value="KAF9644639.1"/>
    <property type="molecule type" value="Genomic_DNA"/>
</dbReference>
<keyword evidence="2" id="KW-1185">Reference proteome</keyword>
<accession>A0ACB6Z525</accession>
<proteinExistence type="predicted"/>
<dbReference type="Proteomes" id="UP000886501">
    <property type="component" value="Unassembled WGS sequence"/>
</dbReference>
<evidence type="ECO:0000313" key="2">
    <source>
        <dbReference type="Proteomes" id="UP000886501"/>
    </source>
</evidence>
<organism evidence="1 2">
    <name type="scientific">Thelephora ganbajun</name>
    <name type="common">Ganba fungus</name>
    <dbReference type="NCBI Taxonomy" id="370292"/>
    <lineage>
        <taxon>Eukaryota</taxon>
        <taxon>Fungi</taxon>
        <taxon>Dikarya</taxon>
        <taxon>Basidiomycota</taxon>
        <taxon>Agaricomycotina</taxon>
        <taxon>Agaricomycetes</taxon>
        <taxon>Thelephorales</taxon>
        <taxon>Thelephoraceae</taxon>
        <taxon>Thelephora</taxon>
    </lineage>
</organism>